<reference evidence="4" key="1">
    <citation type="submission" date="2018-02" db="EMBL/GenBank/DDBJ databases">
        <authorList>
            <person name="Moore K."/>
            <person name="Momper L."/>
        </authorList>
    </citation>
    <scope>NUCLEOTIDE SEQUENCE [LARGE SCALE GENOMIC DNA]</scope>
    <source>
        <strain evidence="4">ULC18</strain>
    </source>
</reference>
<accession>A0A2T1EDT2</accession>
<dbReference type="PANTHER" id="PTHR43092">
    <property type="entry name" value="L-CYSTEINE DESULFHYDRASE"/>
    <property type="match status" value="1"/>
</dbReference>
<feature type="domain" description="Aminotransferase class V" evidence="2">
    <location>
        <begin position="59"/>
        <end position="356"/>
    </location>
</feature>
<protein>
    <submittedName>
        <fullName evidence="3">Aminotransferase</fullName>
    </submittedName>
</protein>
<keyword evidence="1" id="KW-0663">Pyridoxal phosphate</keyword>
<keyword evidence="4" id="KW-1185">Reference proteome</keyword>
<keyword evidence="3" id="KW-0808">Transferase</keyword>
<proteinExistence type="predicted"/>
<sequence length="404" mass="44277">MKDELTALNPSSKQLLGYWSLDPAITFLNHGSFGACPLPVLAAQERWRSRMEQQPLQFFGRDLEALLDQARAELAAFVGAHSEDLAFVPNATTAINTVLRSLQFAPGDELLTTSQEYNACRNALHYVADRYGLTIVVAEVPFPIDAPEQVVEAIVGCLSAKTRLALIDHVVSQTGLVFPLAELVQALTHRSVETLVDGAHAPGMMPLDLQALGATYYTGNLHKWVCSPKGAAFLYVQRDRQTAIRPLTISHGANSPRTDRSRFRLEFDWTGTDDPTAYLCIPEAIRLMGSLLPGGWDELMARNHALAIAARQALCETLKLTPPCPDAMLGSLAVLSLPDGNPQGLQDALLERYQIEVPIVPFPTSTSRLVRISAQVYNRLEQYTFLGTAIAALLHEEISHSVNK</sequence>
<name>A0A2T1EDT2_9CYAN</name>
<evidence type="ECO:0000313" key="3">
    <source>
        <dbReference type="EMBL" id="PSB30858.1"/>
    </source>
</evidence>
<dbReference type="SUPFAM" id="SSF53383">
    <property type="entry name" value="PLP-dependent transferases"/>
    <property type="match status" value="1"/>
</dbReference>
<dbReference type="InterPro" id="IPR015424">
    <property type="entry name" value="PyrdxlP-dep_Trfase"/>
</dbReference>
<evidence type="ECO:0000259" key="2">
    <source>
        <dbReference type="Pfam" id="PF00266"/>
    </source>
</evidence>
<reference evidence="3 4" key="2">
    <citation type="submission" date="2018-03" db="EMBL/GenBank/DDBJ databases">
        <title>The ancient ancestry and fast evolution of plastids.</title>
        <authorList>
            <person name="Moore K.R."/>
            <person name="Magnabosco C."/>
            <person name="Momper L."/>
            <person name="Gold D.A."/>
            <person name="Bosak T."/>
            <person name="Fournier G.P."/>
        </authorList>
    </citation>
    <scope>NUCLEOTIDE SEQUENCE [LARGE SCALE GENOMIC DNA]</scope>
    <source>
        <strain evidence="3 4">ULC18</strain>
    </source>
</reference>
<dbReference type="EMBL" id="PVWK01000047">
    <property type="protein sequence ID" value="PSB30858.1"/>
    <property type="molecule type" value="Genomic_DNA"/>
</dbReference>
<gene>
    <name evidence="3" type="ORF">C7B82_07985</name>
</gene>
<dbReference type="InterPro" id="IPR015421">
    <property type="entry name" value="PyrdxlP-dep_Trfase_major"/>
</dbReference>
<comment type="caution">
    <text evidence="3">The sequence shown here is derived from an EMBL/GenBank/DDBJ whole genome shotgun (WGS) entry which is preliminary data.</text>
</comment>
<evidence type="ECO:0000256" key="1">
    <source>
        <dbReference type="ARBA" id="ARBA00022898"/>
    </source>
</evidence>
<dbReference type="AlphaFoldDB" id="A0A2T1EDT2"/>
<dbReference type="InterPro" id="IPR015422">
    <property type="entry name" value="PyrdxlP-dep_Trfase_small"/>
</dbReference>
<dbReference type="OrthoDB" id="9804366at2"/>
<dbReference type="PANTHER" id="PTHR43092:SF2">
    <property type="entry name" value="HERCYNYLCYSTEINE SULFOXIDE LYASE"/>
    <property type="match status" value="1"/>
</dbReference>
<organism evidence="3 4">
    <name type="scientific">Stenomitos frigidus ULC18</name>
    <dbReference type="NCBI Taxonomy" id="2107698"/>
    <lineage>
        <taxon>Bacteria</taxon>
        <taxon>Bacillati</taxon>
        <taxon>Cyanobacteriota</taxon>
        <taxon>Cyanophyceae</taxon>
        <taxon>Leptolyngbyales</taxon>
        <taxon>Leptolyngbyaceae</taxon>
        <taxon>Stenomitos</taxon>
    </lineage>
</organism>
<dbReference type="Gene3D" id="3.40.640.10">
    <property type="entry name" value="Type I PLP-dependent aspartate aminotransferase-like (Major domain)"/>
    <property type="match status" value="1"/>
</dbReference>
<dbReference type="GO" id="GO:0008483">
    <property type="term" value="F:transaminase activity"/>
    <property type="evidence" value="ECO:0007669"/>
    <property type="project" value="UniProtKB-KW"/>
</dbReference>
<evidence type="ECO:0000313" key="4">
    <source>
        <dbReference type="Proteomes" id="UP000239576"/>
    </source>
</evidence>
<dbReference type="InterPro" id="IPR000192">
    <property type="entry name" value="Aminotrans_V_dom"/>
</dbReference>
<dbReference type="RefSeq" id="WP_106255775.1">
    <property type="nucleotide sequence ID" value="NZ_CAWNSW010000090.1"/>
</dbReference>
<dbReference type="Gene3D" id="3.90.1150.10">
    <property type="entry name" value="Aspartate Aminotransferase, domain 1"/>
    <property type="match status" value="1"/>
</dbReference>
<dbReference type="Pfam" id="PF00266">
    <property type="entry name" value="Aminotran_5"/>
    <property type="match status" value="1"/>
</dbReference>
<dbReference type="Proteomes" id="UP000239576">
    <property type="component" value="Unassembled WGS sequence"/>
</dbReference>
<keyword evidence="3" id="KW-0032">Aminotransferase</keyword>